<evidence type="ECO:0000313" key="5">
    <source>
        <dbReference type="Proteomes" id="UP000045782"/>
    </source>
</evidence>
<keyword evidence="3" id="KW-0804">Transcription</keyword>
<dbReference type="InterPro" id="IPR001647">
    <property type="entry name" value="HTH_TetR"/>
</dbReference>
<dbReference type="Pfam" id="PF02909">
    <property type="entry name" value="TetR_C_1"/>
    <property type="match status" value="1"/>
</dbReference>
<dbReference type="Gene3D" id="1.10.357.10">
    <property type="entry name" value="Tetracycline Repressor, domain 2"/>
    <property type="match status" value="1"/>
</dbReference>
<dbReference type="PANTHER" id="PTHR30055">
    <property type="entry name" value="HTH-TYPE TRANSCRIPTIONAL REGULATOR RUTR"/>
    <property type="match status" value="1"/>
</dbReference>
<evidence type="ECO:0000256" key="1">
    <source>
        <dbReference type="ARBA" id="ARBA00023015"/>
    </source>
</evidence>
<dbReference type="InterPro" id="IPR036271">
    <property type="entry name" value="Tet_transcr_reg_TetR-rel_C_sf"/>
</dbReference>
<dbReference type="GO" id="GO:0045892">
    <property type="term" value="P:negative regulation of DNA-templated transcription"/>
    <property type="evidence" value="ECO:0007669"/>
    <property type="project" value="InterPro"/>
</dbReference>
<reference evidence="4 5" key="1">
    <citation type="submission" date="2015-03" db="EMBL/GenBank/DDBJ databases">
        <authorList>
            <person name="Murphy D."/>
        </authorList>
    </citation>
    <scope>NUCLEOTIDE SEQUENCE [LARGE SCALE GENOMIC DNA]</scope>
    <source>
        <strain evidence="4 5">PAP088</strain>
    </source>
</reference>
<dbReference type="AlphaFoldDB" id="A0A0U0ZPC9"/>
<dbReference type="InterPro" id="IPR004111">
    <property type="entry name" value="Repressor_TetR_C"/>
</dbReference>
<gene>
    <name evidence="4" type="primary">tetR_8</name>
    <name evidence="4" type="ORF">ERS075579_03282</name>
</gene>
<evidence type="ECO:0000256" key="2">
    <source>
        <dbReference type="ARBA" id="ARBA00023125"/>
    </source>
</evidence>
<dbReference type="GO" id="GO:0000976">
    <property type="term" value="F:transcription cis-regulatory region binding"/>
    <property type="evidence" value="ECO:0007669"/>
    <property type="project" value="TreeGrafter"/>
</dbReference>
<keyword evidence="2" id="KW-0238">DNA-binding</keyword>
<dbReference type="PANTHER" id="PTHR30055:SF151">
    <property type="entry name" value="TRANSCRIPTIONAL REGULATORY PROTEIN"/>
    <property type="match status" value="1"/>
</dbReference>
<proteinExistence type="predicted"/>
<protein>
    <submittedName>
        <fullName evidence="4">TetR family transcriptional regulator</fullName>
    </submittedName>
</protein>
<evidence type="ECO:0000313" key="4">
    <source>
        <dbReference type="EMBL" id="CPV60816.1"/>
    </source>
</evidence>
<name>A0A0U0ZPC9_9MYCO</name>
<sequence length="202" mass="21970">MGRAGLNLDVVVHAALRIADTEGIEKVGMRRVSRALGVTPMALYRYLPDKESLVDVVADESLRAVPAPDPSAPMHAELLRCFRSLYELLVDHPGLARAVGEHPLEGPVAMHLGEMVLALLERNGIGEREAAHFLVSAFSLTLGCALYRTSRGGLHESSRLPHAGTQVPTVNRLRWRLSAASDDDGVFREAFERLAAGYMPTP</sequence>
<dbReference type="InterPro" id="IPR050109">
    <property type="entry name" value="HTH-type_TetR-like_transc_reg"/>
</dbReference>
<accession>A0A0U0ZPC9</accession>
<dbReference type="RefSeq" id="WP_016893520.1">
    <property type="nucleotide sequence ID" value="NZ_CSWP01000006.1"/>
</dbReference>
<dbReference type="Pfam" id="PF00440">
    <property type="entry name" value="TetR_N"/>
    <property type="match status" value="1"/>
</dbReference>
<dbReference type="PROSITE" id="PS50977">
    <property type="entry name" value="HTH_TETR_2"/>
    <property type="match status" value="1"/>
</dbReference>
<keyword evidence="1" id="KW-0805">Transcription regulation</keyword>
<dbReference type="GO" id="GO:0003700">
    <property type="term" value="F:DNA-binding transcription factor activity"/>
    <property type="evidence" value="ECO:0007669"/>
    <property type="project" value="TreeGrafter"/>
</dbReference>
<dbReference type="SUPFAM" id="SSF46689">
    <property type="entry name" value="Homeodomain-like"/>
    <property type="match status" value="1"/>
</dbReference>
<dbReference type="InterPro" id="IPR009057">
    <property type="entry name" value="Homeodomain-like_sf"/>
</dbReference>
<dbReference type="SUPFAM" id="SSF48498">
    <property type="entry name" value="Tetracyclin repressor-like, C-terminal domain"/>
    <property type="match status" value="1"/>
</dbReference>
<dbReference type="EMBL" id="CSWP01000006">
    <property type="protein sequence ID" value="CPV60816.1"/>
    <property type="molecule type" value="Genomic_DNA"/>
</dbReference>
<evidence type="ECO:0000256" key="3">
    <source>
        <dbReference type="ARBA" id="ARBA00023163"/>
    </source>
</evidence>
<dbReference type="Proteomes" id="UP000045782">
    <property type="component" value="Unassembled WGS sequence"/>
</dbReference>
<organism evidence="4 5">
    <name type="scientific">Mycobacteroides abscessus</name>
    <dbReference type="NCBI Taxonomy" id="36809"/>
    <lineage>
        <taxon>Bacteria</taxon>
        <taxon>Bacillati</taxon>
        <taxon>Actinomycetota</taxon>
        <taxon>Actinomycetes</taxon>
        <taxon>Mycobacteriales</taxon>
        <taxon>Mycobacteriaceae</taxon>
        <taxon>Mycobacteroides</taxon>
    </lineage>
</organism>